<dbReference type="SUPFAM" id="SSF56300">
    <property type="entry name" value="Metallo-dependent phosphatases"/>
    <property type="match status" value="1"/>
</dbReference>
<evidence type="ECO:0000259" key="7">
    <source>
        <dbReference type="Pfam" id="PF00149"/>
    </source>
</evidence>
<keyword evidence="2" id="KW-0134">Cell wall</keyword>
<dbReference type="Pfam" id="PF00149">
    <property type="entry name" value="Metallophos"/>
    <property type="match status" value="1"/>
</dbReference>
<comment type="caution">
    <text evidence="9">The sequence shown here is derived from an EMBL/GenBank/DDBJ whole genome shotgun (WGS) entry which is preliminary data.</text>
</comment>
<keyword evidence="4" id="KW-0732">Signal</keyword>
<keyword evidence="11" id="KW-1185">Reference proteome</keyword>
<dbReference type="Gene3D" id="3.90.780.10">
    <property type="entry name" value="5'-Nucleotidase, C-terminal domain"/>
    <property type="match status" value="1"/>
</dbReference>
<dbReference type="InterPro" id="IPR006146">
    <property type="entry name" value="5'-Nucleotdase_CS"/>
</dbReference>
<dbReference type="SUPFAM" id="SSF55816">
    <property type="entry name" value="5'-nucleotidase (syn. UDP-sugar hydrolase), C-terminal domain"/>
    <property type="match status" value="1"/>
</dbReference>
<evidence type="ECO:0000313" key="11">
    <source>
        <dbReference type="Proteomes" id="UP000677265"/>
    </source>
</evidence>
<dbReference type="GO" id="GO:0008768">
    <property type="term" value="F:UDP-sugar diphosphatase activity"/>
    <property type="evidence" value="ECO:0007669"/>
    <property type="project" value="TreeGrafter"/>
</dbReference>
<dbReference type="GO" id="GO:0046872">
    <property type="term" value="F:metal ion binding"/>
    <property type="evidence" value="ECO:0007669"/>
    <property type="project" value="InterPro"/>
</dbReference>
<evidence type="ECO:0000256" key="2">
    <source>
        <dbReference type="ARBA" id="ARBA00022512"/>
    </source>
</evidence>
<accession>A0A942T470</accession>
<dbReference type="PROSITE" id="PS00786">
    <property type="entry name" value="5_NUCLEOTIDASE_2"/>
    <property type="match status" value="1"/>
</dbReference>
<dbReference type="FunFam" id="3.90.780.10:FF:000004">
    <property type="entry name" value="UDP-sugar hydrolase, putative"/>
    <property type="match status" value="1"/>
</dbReference>
<dbReference type="AlphaFoldDB" id="A0A942T470"/>
<dbReference type="Gene3D" id="3.60.21.10">
    <property type="match status" value="1"/>
</dbReference>
<dbReference type="InterPro" id="IPR006179">
    <property type="entry name" value="5_nucleotidase/apyrase"/>
</dbReference>
<dbReference type="EMBL" id="JAGYPE020000041">
    <property type="protein sequence ID" value="MCH6267699.1"/>
    <property type="molecule type" value="Genomic_DNA"/>
</dbReference>
<dbReference type="EMBL" id="JAGYPE010000006">
    <property type="protein sequence ID" value="MBS4185809.1"/>
    <property type="molecule type" value="Genomic_DNA"/>
</dbReference>
<name>A0A942T470_9BACI</name>
<dbReference type="InterPro" id="IPR036907">
    <property type="entry name" value="5'-Nucleotdase_C_sf"/>
</dbReference>
<dbReference type="GO" id="GO:0008253">
    <property type="term" value="F:5'-nucleotidase activity"/>
    <property type="evidence" value="ECO:0007669"/>
    <property type="project" value="TreeGrafter"/>
</dbReference>
<dbReference type="Pfam" id="PF02872">
    <property type="entry name" value="5_nucleotid_C"/>
    <property type="match status" value="1"/>
</dbReference>
<dbReference type="InterPro" id="IPR004843">
    <property type="entry name" value="Calcineurin-like_PHP"/>
</dbReference>
<dbReference type="FunFam" id="3.60.21.10:FF:000052">
    <property type="entry name" value="Endonuclease YhcR"/>
    <property type="match status" value="1"/>
</dbReference>
<reference evidence="9" key="1">
    <citation type="submission" date="2021-05" db="EMBL/GenBank/DDBJ databases">
        <title>Novel Bacillus species.</title>
        <authorList>
            <person name="Liu G."/>
        </authorList>
    </citation>
    <scope>NUCLEOTIDE SEQUENCE</scope>
    <source>
        <strain evidence="9 11">FJAT-50051</strain>
    </source>
</reference>
<keyword evidence="5" id="KW-0572">Peptidoglycan-anchor</keyword>
<dbReference type="PRINTS" id="PR01607">
    <property type="entry name" value="APYRASEFAMLY"/>
</dbReference>
<comment type="subcellular location">
    <subcellularLocation>
        <location evidence="1">Secreted</location>
        <location evidence="1">Cell wall</location>
        <topology evidence="1">Peptidoglycan-anchor</topology>
    </subcellularLocation>
</comment>
<keyword evidence="3" id="KW-0964">Secreted</keyword>
<evidence type="ECO:0000259" key="8">
    <source>
        <dbReference type="Pfam" id="PF02872"/>
    </source>
</evidence>
<keyword evidence="6" id="KW-0547">Nucleotide-binding</keyword>
<dbReference type="PANTHER" id="PTHR11575">
    <property type="entry name" value="5'-NUCLEOTIDASE-RELATED"/>
    <property type="match status" value="1"/>
</dbReference>
<feature type="domain" description="Calcineurin-like phosphoesterase" evidence="7">
    <location>
        <begin position="55"/>
        <end position="284"/>
    </location>
</feature>
<evidence type="ECO:0000256" key="3">
    <source>
        <dbReference type="ARBA" id="ARBA00022525"/>
    </source>
</evidence>
<dbReference type="Proteomes" id="UP000677265">
    <property type="component" value="Unassembled WGS sequence"/>
</dbReference>
<evidence type="ECO:0000256" key="4">
    <source>
        <dbReference type="ARBA" id="ARBA00022729"/>
    </source>
</evidence>
<keyword evidence="6" id="KW-0378">Hydrolase</keyword>
<dbReference type="InterPro" id="IPR029052">
    <property type="entry name" value="Metallo-depent_PP-like"/>
</dbReference>
<dbReference type="RefSeq" id="WP_213145628.1">
    <property type="nucleotide sequence ID" value="NZ_JAGYPE020000041.1"/>
</dbReference>
<dbReference type="PANTHER" id="PTHR11575:SF24">
    <property type="entry name" value="5'-NUCLEOTIDASE"/>
    <property type="match status" value="1"/>
</dbReference>
<evidence type="ECO:0000313" key="9">
    <source>
        <dbReference type="EMBL" id="MBS4185809.1"/>
    </source>
</evidence>
<evidence type="ECO:0000313" key="10">
    <source>
        <dbReference type="EMBL" id="MCH6267699.1"/>
    </source>
</evidence>
<evidence type="ECO:0000256" key="1">
    <source>
        <dbReference type="ARBA" id="ARBA00004168"/>
    </source>
</evidence>
<gene>
    <name evidence="10" type="ORF">KHB02_019445</name>
    <name evidence="9" type="ORF">KHB02_30945</name>
</gene>
<dbReference type="InterPro" id="IPR008334">
    <property type="entry name" value="5'-Nucleotdase_C"/>
</dbReference>
<evidence type="ECO:0000256" key="5">
    <source>
        <dbReference type="ARBA" id="ARBA00023088"/>
    </source>
</evidence>
<dbReference type="GO" id="GO:0030288">
    <property type="term" value="C:outer membrane-bounded periplasmic space"/>
    <property type="evidence" value="ECO:0007669"/>
    <property type="project" value="TreeGrafter"/>
</dbReference>
<evidence type="ECO:0000256" key="6">
    <source>
        <dbReference type="RuleBase" id="RU362119"/>
    </source>
</evidence>
<organism evidence="9">
    <name type="scientific">Neobacillus citreus</name>
    <dbReference type="NCBI Taxonomy" id="2833578"/>
    <lineage>
        <taxon>Bacteria</taxon>
        <taxon>Bacillati</taxon>
        <taxon>Bacillota</taxon>
        <taxon>Bacilli</taxon>
        <taxon>Bacillales</taxon>
        <taxon>Bacillaceae</taxon>
        <taxon>Neobacillus</taxon>
    </lineage>
</organism>
<dbReference type="GO" id="GO:0000166">
    <property type="term" value="F:nucleotide binding"/>
    <property type="evidence" value="ECO:0007669"/>
    <property type="project" value="UniProtKB-KW"/>
</dbReference>
<dbReference type="GO" id="GO:0009166">
    <property type="term" value="P:nucleotide catabolic process"/>
    <property type="evidence" value="ECO:0007669"/>
    <property type="project" value="InterPro"/>
</dbReference>
<comment type="similarity">
    <text evidence="6">Belongs to the 5'-nucleotidase family.</text>
</comment>
<protein>
    <submittedName>
        <fullName evidence="9">5'-nucleotidase C-terminal domain-containing protein</fullName>
    </submittedName>
</protein>
<proteinExistence type="inferred from homology"/>
<sequence length="544" mass="59533">MKGALNGNAIRKAVPALILTTLFSAAFVLDSGRPETTGISRIIETGQSRIHVQLLGVNDFHGQLNVTREVNGRPVGRADYLAAYLKERKAKNKNTLIVHAGDMVGASAPVSSLLQEEPSIEVLNQIGFDIGTLGNHEFDRGVKEMLRLIRGGFNQKSEYFIGAGFPYLCANVLNAKTNSPILPPYKIMKIAGIPIGFIGVVTDDTPSMVDSNTVEGVKFIDEVTAINQAVTELKEQGVKAIVVLAHNAGKQSSHDAAASGEIVEMAKLVDDEVDVMFAGHSHSYLNTEVDGKLLVQAESYGTAFSDVDLEIDPVTKDIVSKKAEIVVTYHDSIKPDPVMKALIEKYETEVSSVVDEFVGTASFDIVGNRNENGESALGNLIADSERSMMNTDFAFMNPGGIRADIQAGTVTYEQLLTILPFHHHLVKMTLSGDQIRQVLNQQWQPGQVRMLQVSGLRYTWNDTKAGSDKVVDMFMDDGARIQPEKTYTVTVTSYLANGGDHFTVFRSGTYKEIGPIDVDSFKEYMKQFNQPILSFIDGRVQKVH</sequence>
<feature type="domain" description="5'-Nucleotidase C-terminal" evidence="8">
    <location>
        <begin position="359"/>
        <end position="505"/>
    </location>
</feature>